<dbReference type="EMBL" id="LT629710">
    <property type="protein sequence ID" value="SDP48050.1"/>
    <property type="molecule type" value="Genomic_DNA"/>
</dbReference>
<evidence type="ECO:0000313" key="4">
    <source>
        <dbReference type="Proteomes" id="UP000198741"/>
    </source>
</evidence>
<comment type="similarity">
    <text evidence="1">Belongs to the YciI family.</text>
</comment>
<evidence type="ECO:0000313" key="3">
    <source>
        <dbReference type="EMBL" id="SDP48050.1"/>
    </source>
</evidence>
<organism evidence="3 4">
    <name type="scientific">Nakamurella panacisegetis</name>
    <dbReference type="NCBI Taxonomy" id="1090615"/>
    <lineage>
        <taxon>Bacteria</taxon>
        <taxon>Bacillati</taxon>
        <taxon>Actinomycetota</taxon>
        <taxon>Actinomycetes</taxon>
        <taxon>Nakamurellales</taxon>
        <taxon>Nakamurellaceae</taxon>
        <taxon>Nakamurella</taxon>
    </lineage>
</organism>
<dbReference type="STRING" id="1090615.SAMN04515671_4422"/>
<dbReference type="InterPro" id="IPR005545">
    <property type="entry name" value="YCII"/>
</dbReference>
<protein>
    <recommendedName>
        <fullName evidence="2">YCII-related domain-containing protein</fullName>
    </recommendedName>
</protein>
<dbReference type="Pfam" id="PF03795">
    <property type="entry name" value="YCII"/>
    <property type="match status" value="1"/>
</dbReference>
<dbReference type="Proteomes" id="UP000198741">
    <property type="component" value="Chromosome I"/>
</dbReference>
<evidence type="ECO:0000256" key="1">
    <source>
        <dbReference type="ARBA" id="ARBA00007689"/>
    </source>
</evidence>
<dbReference type="RefSeq" id="WP_090480541.1">
    <property type="nucleotide sequence ID" value="NZ_LT629710.1"/>
</dbReference>
<dbReference type="InterPro" id="IPR011008">
    <property type="entry name" value="Dimeric_a/b-barrel"/>
</dbReference>
<feature type="domain" description="YCII-related" evidence="2">
    <location>
        <begin position="5"/>
        <end position="87"/>
    </location>
</feature>
<evidence type="ECO:0000259" key="2">
    <source>
        <dbReference type="Pfam" id="PF03795"/>
    </source>
</evidence>
<reference evidence="3 4" key="1">
    <citation type="submission" date="2016-10" db="EMBL/GenBank/DDBJ databases">
        <authorList>
            <person name="de Groot N.N."/>
        </authorList>
    </citation>
    <scope>NUCLEOTIDE SEQUENCE [LARGE SCALE GENOMIC DNA]</scope>
    <source>
        <strain evidence="4">P4-7,KCTC 19426,CECT 7604</strain>
    </source>
</reference>
<gene>
    <name evidence="3" type="ORF">SAMN04515671_4422</name>
</gene>
<name>A0A1H0T2W1_9ACTN</name>
<accession>A0A1H0T2W1</accession>
<dbReference type="AlphaFoldDB" id="A0A1H0T2W1"/>
<sequence>MPVFAVLYDYAKESDAGRDQHRPAHREFLGSLTGPVTALATGPWGDEPAGALIIVEGPSAGEVAAKLDDDPFQVQQLISARRIREWTQVKGPWA</sequence>
<proteinExistence type="inferred from homology"/>
<dbReference type="SUPFAM" id="SSF54909">
    <property type="entry name" value="Dimeric alpha+beta barrel"/>
    <property type="match status" value="1"/>
</dbReference>
<dbReference type="OrthoDB" id="460439at2"/>
<keyword evidence="4" id="KW-1185">Reference proteome</keyword>
<dbReference type="Gene3D" id="3.30.70.1060">
    <property type="entry name" value="Dimeric alpha+beta barrel"/>
    <property type="match status" value="1"/>
</dbReference>